<keyword evidence="1" id="KW-0479">Metal-binding</keyword>
<proteinExistence type="predicted"/>
<feature type="region of interest" description="Disordered" evidence="6">
    <location>
        <begin position="40"/>
        <end position="59"/>
    </location>
</feature>
<feature type="domain" description="C2H2-type" evidence="7">
    <location>
        <begin position="463"/>
        <end position="490"/>
    </location>
</feature>
<keyword evidence="4" id="KW-0862">Zinc</keyword>
<evidence type="ECO:0000313" key="8">
    <source>
        <dbReference type="EnsemblMetazoa" id="AALFPA23_021181.P31281"/>
    </source>
</evidence>
<organism evidence="8 9">
    <name type="scientific">Aedes albopictus</name>
    <name type="common">Asian tiger mosquito</name>
    <name type="synonym">Stegomyia albopicta</name>
    <dbReference type="NCBI Taxonomy" id="7160"/>
    <lineage>
        <taxon>Eukaryota</taxon>
        <taxon>Metazoa</taxon>
        <taxon>Ecdysozoa</taxon>
        <taxon>Arthropoda</taxon>
        <taxon>Hexapoda</taxon>
        <taxon>Insecta</taxon>
        <taxon>Pterygota</taxon>
        <taxon>Neoptera</taxon>
        <taxon>Endopterygota</taxon>
        <taxon>Diptera</taxon>
        <taxon>Nematocera</taxon>
        <taxon>Culicoidea</taxon>
        <taxon>Culicidae</taxon>
        <taxon>Culicinae</taxon>
        <taxon>Aedini</taxon>
        <taxon>Aedes</taxon>
        <taxon>Stegomyia</taxon>
    </lineage>
</organism>
<evidence type="ECO:0000256" key="4">
    <source>
        <dbReference type="ARBA" id="ARBA00022833"/>
    </source>
</evidence>
<dbReference type="PANTHER" id="PTHR24409:SF295">
    <property type="entry name" value="AZ2-RELATED"/>
    <property type="match status" value="1"/>
</dbReference>
<dbReference type="PROSITE" id="PS00028">
    <property type="entry name" value="ZINC_FINGER_C2H2_1"/>
    <property type="match status" value="2"/>
</dbReference>
<dbReference type="PANTHER" id="PTHR24409">
    <property type="entry name" value="ZINC FINGER PROTEIN 142"/>
    <property type="match status" value="1"/>
</dbReference>
<feature type="compositionally biased region" description="Basic and acidic residues" evidence="6">
    <location>
        <begin position="478"/>
        <end position="491"/>
    </location>
</feature>
<feature type="compositionally biased region" description="Polar residues" evidence="6">
    <location>
        <begin position="507"/>
        <end position="519"/>
    </location>
</feature>
<evidence type="ECO:0000256" key="2">
    <source>
        <dbReference type="ARBA" id="ARBA00022737"/>
    </source>
</evidence>
<evidence type="ECO:0000256" key="1">
    <source>
        <dbReference type="ARBA" id="ARBA00022723"/>
    </source>
</evidence>
<keyword evidence="3 5" id="KW-0863">Zinc-finger</keyword>
<keyword evidence="2" id="KW-0677">Repeat</keyword>
<name>A0ABM1ZS81_AEDAL</name>
<dbReference type="RefSeq" id="XP_062712680.1">
    <property type="nucleotide sequence ID" value="XM_062856696.1"/>
</dbReference>
<evidence type="ECO:0000259" key="7">
    <source>
        <dbReference type="PROSITE" id="PS50157"/>
    </source>
</evidence>
<keyword evidence="9" id="KW-1185">Reference proteome</keyword>
<feature type="domain" description="C2H2-type" evidence="7">
    <location>
        <begin position="94"/>
        <end position="121"/>
    </location>
</feature>
<evidence type="ECO:0000256" key="6">
    <source>
        <dbReference type="SAM" id="MobiDB-lite"/>
    </source>
</evidence>
<dbReference type="PROSITE" id="PS50157">
    <property type="entry name" value="ZINC_FINGER_C2H2_2"/>
    <property type="match status" value="2"/>
</dbReference>
<evidence type="ECO:0000256" key="3">
    <source>
        <dbReference type="ARBA" id="ARBA00022771"/>
    </source>
</evidence>
<feature type="compositionally biased region" description="Acidic residues" evidence="6">
    <location>
        <begin position="45"/>
        <end position="54"/>
    </location>
</feature>
<dbReference type="GeneID" id="109425918"/>
<reference evidence="8" key="2">
    <citation type="submission" date="2025-05" db="UniProtKB">
        <authorList>
            <consortium name="EnsemblMetazoa"/>
        </authorList>
    </citation>
    <scope>IDENTIFICATION</scope>
    <source>
        <strain evidence="8">Foshan</strain>
    </source>
</reference>
<evidence type="ECO:0000256" key="5">
    <source>
        <dbReference type="PROSITE-ProRule" id="PRU00042"/>
    </source>
</evidence>
<dbReference type="Gene3D" id="3.30.160.60">
    <property type="entry name" value="Classic Zinc Finger"/>
    <property type="match status" value="1"/>
</dbReference>
<accession>A0ABM1ZS81</accession>
<protein>
    <recommendedName>
        <fullName evidence="7">C2H2-type domain-containing protein</fullName>
    </recommendedName>
</protein>
<evidence type="ECO:0000313" key="9">
    <source>
        <dbReference type="Proteomes" id="UP000069940"/>
    </source>
</evidence>
<sequence>MDCTFCKNSAQQLAEHRLCNLCLVHLECCEINEILSEGGPPSFLDEGDDDEEMDERQSPVQNNVNKVECDICLEQVQKDELQQHREMCSPRLVFRCALCSYDFLSKEGLWNHLDLHEISDESKELYYSEVRVTRELYKCILCNDQRGYADKKYWEHVHEDHDGYFLRCTDCGERFRSKKNKEDHAFRNCKPKGTIEATSNTHAGREVISLNLPLQINVLANFSKIYEQKQGSATNGNKGTLQMSTNVDTITCKRGNGDSANDVTIDFKQAESKKEVSFDSKFAYSDKEILSEKELRPDTHDKSFNDHQRLSSKRKHVYDKSFPCGLCGEISEDFLGLALHMKQSHSEELNYQKVMDALKTREPTNPDDKESQLPAKQQEKLPVDSCQICSEPMVDRDLLPLHVKESHQLIACTDCGKTFIDVGSQKDHKASAAFFDDSNSKKQSGIKCLCSGTQRNDDESPNHRCPCCTEKFQDKKQLQRHMSEHVDEIINKKLKTASPQKDGDECPNTTTDTSETNQA</sequence>
<dbReference type="Proteomes" id="UP000069940">
    <property type="component" value="Unassembled WGS sequence"/>
</dbReference>
<reference evidence="9" key="1">
    <citation type="journal article" date="2015" name="Proc. Natl. Acad. Sci. U.S.A.">
        <title>Genome sequence of the Asian Tiger mosquito, Aedes albopictus, reveals insights into its biology, genetics, and evolution.</title>
        <authorList>
            <person name="Chen X.G."/>
            <person name="Jiang X."/>
            <person name="Gu J."/>
            <person name="Xu M."/>
            <person name="Wu Y."/>
            <person name="Deng Y."/>
            <person name="Zhang C."/>
            <person name="Bonizzoni M."/>
            <person name="Dermauw W."/>
            <person name="Vontas J."/>
            <person name="Armbruster P."/>
            <person name="Huang X."/>
            <person name="Yang Y."/>
            <person name="Zhang H."/>
            <person name="He W."/>
            <person name="Peng H."/>
            <person name="Liu Y."/>
            <person name="Wu K."/>
            <person name="Chen J."/>
            <person name="Lirakis M."/>
            <person name="Topalis P."/>
            <person name="Van Leeuwen T."/>
            <person name="Hall A.B."/>
            <person name="Jiang X."/>
            <person name="Thorpe C."/>
            <person name="Mueller R.L."/>
            <person name="Sun C."/>
            <person name="Waterhouse R.M."/>
            <person name="Yan G."/>
            <person name="Tu Z.J."/>
            <person name="Fang X."/>
            <person name="James A.A."/>
        </authorList>
    </citation>
    <scope>NUCLEOTIDE SEQUENCE [LARGE SCALE GENOMIC DNA]</scope>
    <source>
        <strain evidence="9">Foshan</strain>
    </source>
</reference>
<feature type="region of interest" description="Disordered" evidence="6">
    <location>
        <begin position="478"/>
        <end position="519"/>
    </location>
</feature>
<dbReference type="InterPro" id="IPR013087">
    <property type="entry name" value="Znf_C2H2_type"/>
</dbReference>
<dbReference type="SMART" id="SM00355">
    <property type="entry name" value="ZnF_C2H2"/>
    <property type="match status" value="7"/>
</dbReference>
<dbReference type="EnsemblMetazoa" id="AALFPA23_021181.R31281">
    <property type="protein sequence ID" value="AALFPA23_021181.P31281"/>
    <property type="gene ID" value="AALFPA23_021181"/>
</dbReference>